<keyword evidence="4 5" id="KW-0472">Membrane</keyword>
<keyword evidence="3 5" id="KW-1133">Transmembrane helix</keyword>
<dbReference type="PROSITE" id="PS50928">
    <property type="entry name" value="ABC_TM1"/>
    <property type="match status" value="1"/>
</dbReference>
<dbReference type="PANTHER" id="PTHR42729">
    <property type="entry name" value="OLIGO/DIPEPTIDE TRANSPORT, PERMEASE PROTEIN (DPPC-2)"/>
    <property type="match status" value="1"/>
</dbReference>
<evidence type="ECO:0000256" key="5">
    <source>
        <dbReference type="RuleBase" id="RU363032"/>
    </source>
</evidence>
<accession>A0A3N6LXK4</accession>
<feature type="region of interest" description="Disordered" evidence="6">
    <location>
        <begin position="315"/>
        <end position="336"/>
    </location>
</feature>
<dbReference type="CDD" id="cd06261">
    <property type="entry name" value="TM_PBP2"/>
    <property type="match status" value="1"/>
</dbReference>
<evidence type="ECO:0000256" key="1">
    <source>
        <dbReference type="ARBA" id="ARBA00004141"/>
    </source>
</evidence>
<proteinExistence type="inferred from homology"/>
<gene>
    <name evidence="8" type="ORF">EA462_16215</name>
</gene>
<evidence type="ECO:0000256" key="3">
    <source>
        <dbReference type="ARBA" id="ARBA00022989"/>
    </source>
</evidence>
<keyword evidence="5" id="KW-0813">Transport</keyword>
<comment type="caution">
    <text evidence="8">The sequence shown here is derived from an EMBL/GenBank/DDBJ whole genome shotgun (WGS) entry which is preliminary data.</text>
</comment>
<comment type="subcellular location">
    <subcellularLocation>
        <location evidence="5">Cell membrane</location>
        <topology evidence="5">Multi-pass membrane protein</topology>
    </subcellularLocation>
    <subcellularLocation>
        <location evidence="1">Membrane</location>
        <topology evidence="1">Multi-pass membrane protein</topology>
    </subcellularLocation>
</comment>
<feature type="transmembrane region" description="Helical" evidence="5">
    <location>
        <begin position="241"/>
        <end position="260"/>
    </location>
</feature>
<feature type="transmembrane region" description="Helical" evidence="5">
    <location>
        <begin position="114"/>
        <end position="135"/>
    </location>
</feature>
<dbReference type="InterPro" id="IPR000515">
    <property type="entry name" value="MetI-like"/>
</dbReference>
<keyword evidence="9" id="KW-1185">Reference proteome</keyword>
<dbReference type="InterPro" id="IPR035906">
    <property type="entry name" value="MetI-like_sf"/>
</dbReference>
<sequence>MFAESEFTEVTTSQRLSEVFTQSIYEPFVVAWEDWRTKVGLTIISLYLVIGTIAWVSTSEFLVLDRITIIEPARGDGPIRLAPFQDWSYPLGTDMIGRDLLAAMIHATPRMLQMILAGAVFATALATVVGTLAGYKGGLTERSLMTISDVLMTIPGLPLVIVLIVLIDPSSPYLIGIIIVVNAWAGLARTIHSQVLTIREHSYVEASRTMGVGTPTIIRKDVLPNLMPYILINFTSMARRVIYDSVALYFLGVISVQTIENWGVMMNIGYENNALVIPEVSHLLFVPMIFVVGLSFGLILFSQGTDRLFNPRVRARGSNSKKTDDDEEITTGGGAL</sequence>
<organism evidence="8 9">
    <name type="scientific">Natrarchaeobius halalkaliphilus</name>
    <dbReference type="NCBI Taxonomy" id="1679091"/>
    <lineage>
        <taxon>Archaea</taxon>
        <taxon>Methanobacteriati</taxon>
        <taxon>Methanobacteriota</taxon>
        <taxon>Stenosarchaea group</taxon>
        <taxon>Halobacteria</taxon>
        <taxon>Halobacteriales</taxon>
        <taxon>Natrialbaceae</taxon>
        <taxon>Natrarchaeobius</taxon>
    </lineage>
</organism>
<dbReference type="GO" id="GO:0055085">
    <property type="term" value="P:transmembrane transport"/>
    <property type="evidence" value="ECO:0007669"/>
    <property type="project" value="InterPro"/>
</dbReference>
<dbReference type="PANTHER" id="PTHR42729:SF1">
    <property type="entry name" value="OLIGO_DIPEPTIDE TRANSPORT, PERMEASE PROTEIN (DPPC-2)"/>
    <property type="match status" value="1"/>
</dbReference>
<evidence type="ECO:0000259" key="7">
    <source>
        <dbReference type="PROSITE" id="PS50928"/>
    </source>
</evidence>
<protein>
    <submittedName>
        <fullName evidence="8">ABC transporter permease</fullName>
    </submittedName>
</protein>
<name>A0A3N6LXK4_9EURY</name>
<evidence type="ECO:0000256" key="6">
    <source>
        <dbReference type="SAM" id="MobiDB-lite"/>
    </source>
</evidence>
<comment type="similarity">
    <text evidence="5">Belongs to the binding-protein-dependent transport system permease family.</text>
</comment>
<feature type="transmembrane region" description="Helical" evidence="5">
    <location>
        <begin position="280"/>
        <end position="301"/>
    </location>
</feature>
<evidence type="ECO:0000256" key="4">
    <source>
        <dbReference type="ARBA" id="ARBA00023136"/>
    </source>
</evidence>
<dbReference type="Pfam" id="PF00528">
    <property type="entry name" value="BPD_transp_1"/>
    <property type="match status" value="1"/>
</dbReference>
<keyword evidence="2 5" id="KW-0812">Transmembrane</keyword>
<feature type="transmembrane region" description="Helical" evidence="5">
    <location>
        <begin position="39"/>
        <end position="56"/>
    </location>
</feature>
<dbReference type="OrthoDB" id="312811at2157"/>
<dbReference type="SUPFAM" id="SSF161098">
    <property type="entry name" value="MetI-like"/>
    <property type="match status" value="1"/>
</dbReference>
<evidence type="ECO:0000313" key="8">
    <source>
        <dbReference type="EMBL" id="RQG86801.1"/>
    </source>
</evidence>
<evidence type="ECO:0000313" key="9">
    <source>
        <dbReference type="Proteomes" id="UP000273828"/>
    </source>
</evidence>
<dbReference type="Proteomes" id="UP000273828">
    <property type="component" value="Unassembled WGS sequence"/>
</dbReference>
<evidence type="ECO:0000256" key="2">
    <source>
        <dbReference type="ARBA" id="ARBA00022692"/>
    </source>
</evidence>
<dbReference type="AlphaFoldDB" id="A0A3N6LXK4"/>
<reference evidence="8 9" key="1">
    <citation type="submission" date="2018-10" db="EMBL/GenBank/DDBJ databases">
        <title>Natrarchaeobius chitinivorans gen. nov., sp. nov., and Natrarchaeobius haloalkaliphilus sp. nov., alkaliphilic, chitin-utilizing haloarchaea from hypersaline alkaline lakes.</title>
        <authorList>
            <person name="Sorokin D.Y."/>
            <person name="Elcheninov A.G."/>
            <person name="Kostrikina N.A."/>
            <person name="Bale N.J."/>
            <person name="Sinninghe Damste J.S."/>
            <person name="Khijniak T.V."/>
            <person name="Kublanov I.V."/>
            <person name="Toshchakov S.V."/>
        </authorList>
    </citation>
    <scope>NUCLEOTIDE SEQUENCE [LARGE SCALE GENOMIC DNA]</scope>
    <source>
        <strain evidence="8 9">AArcht-Sl</strain>
    </source>
</reference>
<dbReference type="Gene3D" id="1.10.3720.10">
    <property type="entry name" value="MetI-like"/>
    <property type="match status" value="1"/>
</dbReference>
<feature type="domain" description="ABC transmembrane type-1" evidence="7">
    <location>
        <begin position="112"/>
        <end position="295"/>
    </location>
</feature>
<dbReference type="EMBL" id="REFY01000007">
    <property type="protein sequence ID" value="RQG86801.1"/>
    <property type="molecule type" value="Genomic_DNA"/>
</dbReference>
<dbReference type="GO" id="GO:0005886">
    <property type="term" value="C:plasma membrane"/>
    <property type="evidence" value="ECO:0007669"/>
    <property type="project" value="UniProtKB-SubCell"/>
</dbReference>